<dbReference type="GO" id="GO:0015074">
    <property type="term" value="P:DNA integration"/>
    <property type="evidence" value="ECO:0007669"/>
    <property type="project" value="InterPro"/>
</dbReference>
<evidence type="ECO:0000313" key="2">
    <source>
        <dbReference type="EMBL" id="CAC5416679.1"/>
    </source>
</evidence>
<feature type="domain" description="Integrase catalytic" evidence="1">
    <location>
        <begin position="71"/>
        <end position="245"/>
    </location>
</feature>
<evidence type="ECO:0000259" key="1">
    <source>
        <dbReference type="PROSITE" id="PS50994"/>
    </source>
</evidence>
<dbReference type="InterPro" id="IPR012337">
    <property type="entry name" value="RNaseH-like_sf"/>
</dbReference>
<accession>A0A6J8E751</accession>
<dbReference type="FunFam" id="3.30.420.10:FF:000032">
    <property type="entry name" value="Retrovirus-related Pol polyprotein from transposon 297-like Protein"/>
    <property type="match status" value="1"/>
</dbReference>
<dbReference type="InterPro" id="IPR041588">
    <property type="entry name" value="Integrase_H2C2"/>
</dbReference>
<dbReference type="OrthoDB" id="10047206at2759"/>
<dbReference type="PANTHER" id="PTHR37984">
    <property type="entry name" value="PROTEIN CBG26694"/>
    <property type="match status" value="1"/>
</dbReference>
<dbReference type="FunFam" id="1.10.340.70:FF:000001">
    <property type="entry name" value="Retrovirus-related Pol polyprotein from transposon gypsy-like Protein"/>
    <property type="match status" value="1"/>
</dbReference>
<organism evidence="2 3">
    <name type="scientific">Mytilus coruscus</name>
    <name type="common">Sea mussel</name>
    <dbReference type="NCBI Taxonomy" id="42192"/>
    <lineage>
        <taxon>Eukaryota</taxon>
        <taxon>Metazoa</taxon>
        <taxon>Spiralia</taxon>
        <taxon>Lophotrochozoa</taxon>
        <taxon>Mollusca</taxon>
        <taxon>Bivalvia</taxon>
        <taxon>Autobranchia</taxon>
        <taxon>Pteriomorphia</taxon>
        <taxon>Mytilida</taxon>
        <taxon>Mytiloidea</taxon>
        <taxon>Mytilidae</taxon>
        <taxon>Mytilinae</taxon>
        <taxon>Mytilus</taxon>
    </lineage>
</organism>
<dbReference type="Pfam" id="PF00665">
    <property type="entry name" value="rve"/>
    <property type="match status" value="1"/>
</dbReference>
<dbReference type="GO" id="GO:0003676">
    <property type="term" value="F:nucleic acid binding"/>
    <property type="evidence" value="ECO:0007669"/>
    <property type="project" value="InterPro"/>
</dbReference>
<dbReference type="InterPro" id="IPR050951">
    <property type="entry name" value="Retrovirus_Pol_polyprotein"/>
</dbReference>
<evidence type="ECO:0000313" key="3">
    <source>
        <dbReference type="Proteomes" id="UP000507470"/>
    </source>
</evidence>
<dbReference type="InterPro" id="IPR001584">
    <property type="entry name" value="Integrase_cat-core"/>
</dbReference>
<dbReference type="Pfam" id="PF17921">
    <property type="entry name" value="Integrase_H2C2"/>
    <property type="match status" value="1"/>
</dbReference>
<keyword evidence="3" id="KW-1185">Reference proteome</keyword>
<dbReference type="Gene3D" id="1.10.340.70">
    <property type="match status" value="1"/>
</dbReference>
<protein>
    <recommendedName>
        <fullName evidence="1">Integrase catalytic domain-containing protein</fullName>
    </recommendedName>
</protein>
<sequence>MGEKWLNVIPQSLKSYVLSQLHNSVTGGHLGVKKTLSKVRERFSWFKQRDDVASWCRQCDICSSKKGPNKKPHAPLQKYNVGAPLERITVDILGPLPRTYKGNRYLMVVGDYFSKWADAIPIRDQEATAVANKLVERVITILGVPMEIHSDQGSNFESNVFREMCKLLGLHKSRTTGLRPQRDGMVERLNSTIENMLVSFVSENQKNWDEYIFVLMMAYRASAHDKPEYSTEYVDELSTKLDKIH</sequence>
<dbReference type="SUPFAM" id="SSF53098">
    <property type="entry name" value="Ribonuclease H-like"/>
    <property type="match status" value="1"/>
</dbReference>
<reference evidence="2 3" key="1">
    <citation type="submission" date="2020-06" db="EMBL/GenBank/DDBJ databases">
        <authorList>
            <person name="Li R."/>
            <person name="Bekaert M."/>
        </authorList>
    </citation>
    <scope>NUCLEOTIDE SEQUENCE [LARGE SCALE GENOMIC DNA]</scope>
    <source>
        <strain evidence="3">wild</strain>
    </source>
</reference>
<dbReference type="InterPro" id="IPR036397">
    <property type="entry name" value="RNaseH_sf"/>
</dbReference>
<dbReference type="Gene3D" id="3.30.420.10">
    <property type="entry name" value="Ribonuclease H-like superfamily/Ribonuclease H"/>
    <property type="match status" value="1"/>
</dbReference>
<proteinExistence type="predicted"/>
<dbReference type="AlphaFoldDB" id="A0A6J8E751"/>
<gene>
    <name evidence="2" type="ORF">MCOR_49274</name>
</gene>
<dbReference type="EMBL" id="CACVKT020008674">
    <property type="protein sequence ID" value="CAC5416679.1"/>
    <property type="molecule type" value="Genomic_DNA"/>
</dbReference>
<dbReference type="PROSITE" id="PS50994">
    <property type="entry name" value="INTEGRASE"/>
    <property type="match status" value="1"/>
</dbReference>
<dbReference type="PANTHER" id="PTHR37984:SF15">
    <property type="entry name" value="INTEGRASE CATALYTIC DOMAIN-CONTAINING PROTEIN"/>
    <property type="match status" value="1"/>
</dbReference>
<name>A0A6J8E751_MYTCO</name>
<dbReference type="Proteomes" id="UP000507470">
    <property type="component" value="Unassembled WGS sequence"/>
</dbReference>